<protein>
    <submittedName>
        <fullName evidence="1">Uncharacterized protein</fullName>
    </submittedName>
</protein>
<evidence type="ECO:0000313" key="2">
    <source>
        <dbReference type="Proteomes" id="UP001174694"/>
    </source>
</evidence>
<accession>A0AA38VUQ4</accession>
<keyword evidence="2" id="KW-1185">Reference proteome</keyword>
<organism evidence="1 2">
    <name type="scientific">Pleurostoma richardsiae</name>
    <dbReference type="NCBI Taxonomy" id="41990"/>
    <lineage>
        <taxon>Eukaryota</taxon>
        <taxon>Fungi</taxon>
        <taxon>Dikarya</taxon>
        <taxon>Ascomycota</taxon>
        <taxon>Pezizomycotina</taxon>
        <taxon>Sordariomycetes</taxon>
        <taxon>Sordariomycetidae</taxon>
        <taxon>Calosphaeriales</taxon>
        <taxon>Pleurostomataceae</taxon>
        <taxon>Pleurostoma</taxon>
    </lineage>
</organism>
<sequence>MPSSPLVSFTAETGAESASAALSSIILSSVEASRLSQVTSAFPESSIAAGSPTSAGPIVTIPVSPAQSSSPAGDCDQYVGVEIIVIVDITEVCSDGSTVTEMVTDVVSTVTRPICQTPVSGHPCYPCVLGTPSPGDSATVTVTSCPDATDYLPTVTVRILYELRALYESYHSDHPCFGNGDGGRPSSTFSDPVPAGLIAGHGVFTADRIEPYYLQGNGRLVCNGGEFLFIGYTSDEPRAIGQQYAVDGDRFCAELACSDPTDFPRNGNTEDGLVAGREQHKHRGIYGTV</sequence>
<dbReference type="Proteomes" id="UP001174694">
    <property type="component" value="Unassembled WGS sequence"/>
</dbReference>
<name>A0AA38VUQ4_9PEZI</name>
<dbReference type="EMBL" id="JANBVO010000012">
    <property type="protein sequence ID" value="KAJ9148623.1"/>
    <property type="molecule type" value="Genomic_DNA"/>
</dbReference>
<reference evidence="1" key="1">
    <citation type="submission" date="2022-07" db="EMBL/GenBank/DDBJ databases">
        <title>Fungi with potential for degradation of polypropylene.</title>
        <authorList>
            <person name="Gostincar C."/>
        </authorList>
    </citation>
    <scope>NUCLEOTIDE SEQUENCE</scope>
    <source>
        <strain evidence="1">EXF-13308</strain>
    </source>
</reference>
<gene>
    <name evidence="1" type="ORF">NKR23_g4784</name>
</gene>
<evidence type="ECO:0000313" key="1">
    <source>
        <dbReference type="EMBL" id="KAJ9148623.1"/>
    </source>
</evidence>
<comment type="caution">
    <text evidence="1">The sequence shown here is derived from an EMBL/GenBank/DDBJ whole genome shotgun (WGS) entry which is preliminary data.</text>
</comment>
<proteinExistence type="predicted"/>
<dbReference type="AlphaFoldDB" id="A0AA38VUQ4"/>